<comment type="caution">
    <text evidence="2">The sequence shown here is derived from an EMBL/GenBank/DDBJ whole genome shotgun (WGS) entry which is preliminary data.</text>
</comment>
<organism evidence="2 3">
    <name type="scientific">Actinoplanes lutulentus</name>
    <dbReference type="NCBI Taxonomy" id="1287878"/>
    <lineage>
        <taxon>Bacteria</taxon>
        <taxon>Bacillati</taxon>
        <taxon>Actinomycetota</taxon>
        <taxon>Actinomycetes</taxon>
        <taxon>Micromonosporales</taxon>
        <taxon>Micromonosporaceae</taxon>
        <taxon>Actinoplanes</taxon>
    </lineage>
</organism>
<protein>
    <submittedName>
        <fullName evidence="2">Uncharacterized protein</fullName>
    </submittedName>
</protein>
<dbReference type="PROSITE" id="PS51257">
    <property type="entry name" value="PROKAR_LIPOPROTEIN"/>
    <property type="match status" value="1"/>
</dbReference>
<feature type="signal peptide" evidence="1">
    <location>
        <begin position="1"/>
        <end position="20"/>
    </location>
</feature>
<keyword evidence="3" id="KW-1185">Reference proteome</keyword>
<feature type="chain" id="PRO_5039341171" evidence="1">
    <location>
        <begin position="21"/>
        <end position="182"/>
    </location>
</feature>
<evidence type="ECO:0000313" key="2">
    <source>
        <dbReference type="EMBL" id="RAK27979.1"/>
    </source>
</evidence>
<dbReference type="Proteomes" id="UP000249341">
    <property type="component" value="Unassembled WGS sequence"/>
</dbReference>
<gene>
    <name evidence="2" type="ORF">B0I29_12175</name>
</gene>
<accession>A0A327Z265</accession>
<evidence type="ECO:0000313" key="3">
    <source>
        <dbReference type="Proteomes" id="UP000249341"/>
    </source>
</evidence>
<sequence length="182" mass="19907">MPSIARRAVLSLVLASTLLAGCSDDPPDYRIDGDVCDLIAENQVQARITEPPSKRSDPANGQCELAYANGSITLLLFAEVFPDEAAATAKFDQFKTADGTVVELKDLGSAAYLRRWHDDSKPWTPQDLSVFKFVVRDGGLVLSYHYSGFVSEPKGWPATEQEMQDALRGDVERILKELAGSD</sequence>
<name>A0A327Z265_9ACTN</name>
<dbReference type="OrthoDB" id="3290254at2"/>
<dbReference type="EMBL" id="QLMJ01000021">
    <property type="protein sequence ID" value="RAK27979.1"/>
    <property type="molecule type" value="Genomic_DNA"/>
</dbReference>
<reference evidence="2 3" key="1">
    <citation type="submission" date="2018-06" db="EMBL/GenBank/DDBJ databases">
        <title>Genomic Encyclopedia of Type Strains, Phase III (KMG-III): the genomes of soil and plant-associated and newly described type strains.</title>
        <authorList>
            <person name="Whitman W."/>
        </authorList>
    </citation>
    <scope>NUCLEOTIDE SEQUENCE [LARGE SCALE GENOMIC DNA]</scope>
    <source>
        <strain evidence="2 3">CGMCC 4.7090</strain>
    </source>
</reference>
<evidence type="ECO:0000256" key="1">
    <source>
        <dbReference type="SAM" id="SignalP"/>
    </source>
</evidence>
<keyword evidence="1" id="KW-0732">Signal</keyword>
<dbReference type="RefSeq" id="WP_111653607.1">
    <property type="nucleotide sequence ID" value="NZ_JACHWI010000012.1"/>
</dbReference>
<dbReference type="AlphaFoldDB" id="A0A327Z265"/>
<proteinExistence type="predicted"/>